<comment type="catalytic activity">
    <reaction evidence="9">
        <text>uroporphyrinogen III + 4 H(+) = coproporphyrinogen III + 4 CO2</text>
        <dbReference type="Rhea" id="RHEA:19865"/>
        <dbReference type="ChEBI" id="CHEBI:15378"/>
        <dbReference type="ChEBI" id="CHEBI:16526"/>
        <dbReference type="ChEBI" id="CHEBI:57308"/>
        <dbReference type="ChEBI" id="CHEBI:57309"/>
        <dbReference type="EC" id="4.1.1.37"/>
    </reaction>
</comment>
<name>A0A4S4DXU2_CAMSN</name>
<evidence type="ECO:0000259" key="10">
    <source>
        <dbReference type="PROSITE" id="PS00907"/>
    </source>
</evidence>
<evidence type="ECO:0000256" key="2">
    <source>
        <dbReference type="ARBA" id="ARBA00004804"/>
    </source>
</evidence>
<evidence type="ECO:0000256" key="7">
    <source>
        <dbReference type="ARBA" id="ARBA00023239"/>
    </source>
</evidence>
<evidence type="ECO:0000256" key="5">
    <source>
        <dbReference type="ARBA" id="ARBA00022793"/>
    </source>
</evidence>
<comment type="pathway">
    <text evidence="2">Porphyrin-containing compound metabolism; protoporphyrin-IX biosynthesis; coproporphyrinogen-III from 5-aminolevulinate: step 4/4.</text>
</comment>
<evidence type="ECO:0000313" key="12">
    <source>
        <dbReference type="Proteomes" id="UP000306102"/>
    </source>
</evidence>
<dbReference type="GO" id="GO:0015995">
    <property type="term" value="P:chlorophyll biosynthetic process"/>
    <property type="evidence" value="ECO:0007669"/>
    <property type="project" value="UniProtKB-KW"/>
</dbReference>
<comment type="similarity">
    <text evidence="3">Belongs to the uroporphyrinogen decarboxylase family.</text>
</comment>
<dbReference type="InterPro" id="IPR000257">
    <property type="entry name" value="Uroporphyrinogen_deCOase"/>
</dbReference>
<evidence type="ECO:0000313" key="11">
    <source>
        <dbReference type="EMBL" id="THG08203.1"/>
    </source>
</evidence>
<keyword evidence="5" id="KW-0210">Decarboxylase</keyword>
<reference evidence="11 12" key="1">
    <citation type="journal article" date="2018" name="Proc. Natl. Acad. Sci. U.S.A.">
        <title>Draft genome sequence of Camellia sinensis var. sinensis provides insights into the evolution of the tea genome and tea quality.</title>
        <authorList>
            <person name="Wei C."/>
            <person name="Yang H."/>
            <person name="Wang S."/>
            <person name="Zhao J."/>
            <person name="Liu C."/>
            <person name="Gao L."/>
            <person name="Xia E."/>
            <person name="Lu Y."/>
            <person name="Tai Y."/>
            <person name="She G."/>
            <person name="Sun J."/>
            <person name="Cao H."/>
            <person name="Tong W."/>
            <person name="Gao Q."/>
            <person name="Li Y."/>
            <person name="Deng W."/>
            <person name="Jiang X."/>
            <person name="Wang W."/>
            <person name="Chen Q."/>
            <person name="Zhang S."/>
            <person name="Li H."/>
            <person name="Wu J."/>
            <person name="Wang P."/>
            <person name="Li P."/>
            <person name="Shi C."/>
            <person name="Zheng F."/>
            <person name="Jian J."/>
            <person name="Huang B."/>
            <person name="Shan D."/>
            <person name="Shi M."/>
            <person name="Fang C."/>
            <person name="Yue Y."/>
            <person name="Li F."/>
            <person name="Li D."/>
            <person name="Wei S."/>
            <person name="Han B."/>
            <person name="Jiang C."/>
            <person name="Yin Y."/>
            <person name="Xia T."/>
            <person name="Zhang Z."/>
            <person name="Bennetzen J.L."/>
            <person name="Zhao S."/>
            <person name="Wan X."/>
        </authorList>
    </citation>
    <scope>NUCLEOTIDE SEQUENCE [LARGE SCALE GENOMIC DNA]</scope>
    <source>
        <strain evidence="12">cv. Shuchazao</strain>
        <tissue evidence="11">Leaf</tissue>
    </source>
</reference>
<keyword evidence="7" id="KW-0456">Lyase</keyword>
<dbReference type="SUPFAM" id="SSF51726">
    <property type="entry name" value="UROD/MetE-like"/>
    <property type="match status" value="1"/>
</dbReference>
<evidence type="ECO:0000256" key="9">
    <source>
        <dbReference type="ARBA" id="ARBA00048033"/>
    </source>
</evidence>
<dbReference type="EMBL" id="SDRB02009464">
    <property type="protein sequence ID" value="THG08203.1"/>
    <property type="molecule type" value="Genomic_DNA"/>
</dbReference>
<feature type="domain" description="Uroporphyrinogen decarboxylase (URO-D)" evidence="10">
    <location>
        <begin position="184"/>
        <end position="200"/>
    </location>
</feature>
<comment type="caution">
    <text evidence="11">The sequence shown here is derived from an EMBL/GenBank/DDBJ whole genome shotgun (WGS) entry which is preliminary data.</text>
</comment>
<sequence>MSCFLSSISSSSFISVSPNSTFASVPQNSDKPRIHCALGGTVAEPKVVNATEPMLLNAVRGLEVERPPVWLMRQAGSYQIICEKHPSFRERSENVDLVVEISLQPWKVFKPDGVILFSDILTPLAGMNIPFDIVKGKGPIIFNPLSTAVDVDQVREFVPEESVPYVGEALTILRKEVNNEAAVLGFVGAPFTLASYVVEGGSSKHFTKIKGLAFSQPKKWEEASNSFTFPSSNPISKHSFKEFPLVKGVLHALLQKFATSMAKYIQYQADSGAQVVQIFDSWATELSPVDFEEFSLPYLKQIVDSVKQTHPNLPLILYASGSGGLLERLPLTGVDVVSLDWTVDMAEGRRRLGPDVAVQGNVDPGVLFGSKEFITSRIKDTVRKAGKGKHILNLGHGIIVGTPEENVAHFFEVAKGIRY</sequence>
<dbReference type="AlphaFoldDB" id="A0A4S4DXU2"/>
<keyword evidence="6" id="KW-0149">Chlorophyll biosynthesis</keyword>
<evidence type="ECO:0000256" key="6">
    <source>
        <dbReference type="ARBA" id="ARBA00023171"/>
    </source>
</evidence>
<evidence type="ECO:0000256" key="1">
    <source>
        <dbReference type="ARBA" id="ARBA00002448"/>
    </source>
</evidence>
<dbReference type="STRING" id="542762.A0A4S4DXU2"/>
<dbReference type="Gene3D" id="3.20.20.210">
    <property type="match status" value="2"/>
</dbReference>
<comment type="function">
    <text evidence="1">Catalyzes the decarboxylation of four acetate groups of uroporphyrinogen-III to yield coproporphyrinogen-III.</text>
</comment>
<dbReference type="PROSITE" id="PS00907">
    <property type="entry name" value="UROD_2"/>
    <property type="match status" value="1"/>
</dbReference>
<dbReference type="EC" id="4.1.1.37" evidence="4"/>
<accession>A0A4S4DXU2</accession>
<dbReference type="Pfam" id="PF01208">
    <property type="entry name" value="URO-D"/>
    <property type="match status" value="2"/>
</dbReference>
<protein>
    <recommendedName>
        <fullName evidence="4">uroporphyrinogen decarboxylase</fullName>
        <ecNumber evidence="4">4.1.1.37</ecNumber>
    </recommendedName>
</protein>
<organism evidence="11 12">
    <name type="scientific">Camellia sinensis var. sinensis</name>
    <name type="common">China tea</name>
    <dbReference type="NCBI Taxonomy" id="542762"/>
    <lineage>
        <taxon>Eukaryota</taxon>
        <taxon>Viridiplantae</taxon>
        <taxon>Streptophyta</taxon>
        <taxon>Embryophyta</taxon>
        <taxon>Tracheophyta</taxon>
        <taxon>Spermatophyta</taxon>
        <taxon>Magnoliopsida</taxon>
        <taxon>eudicotyledons</taxon>
        <taxon>Gunneridae</taxon>
        <taxon>Pentapetalae</taxon>
        <taxon>asterids</taxon>
        <taxon>Ericales</taxon>
        <taxon>Theaceae</taxon>
        <taxon>Camellia</taxon>
    </lineage>
</organism>
<dbReference type="InterPro" id="IPR038071">
    <property type="entry name" value="UROD/MetE-like_sf"/>
</dbReference>
<evidence type="ECO:0000256" key="3">
    <source>
        <dbReference type="ARBA" id="ARBA00009935"/>
    </source>
</evidence>
<dbReference type="PANTHER" id="PTHR21091:SF169">
    <property type="entry name" value="UROPORPHYRINOGEN DECARBOXYLASE"/>
    <property type="match status" value="1"/>
</dbReference>
<dbReference type="Proteomes" id="UP000306102">
    <property type="component" value="Unassembled WGS sequence"/>
</dbReference>
<dbReference type="CDD" id="cd00717">
    <property type="entry name" value="URO-D"/>
    <property type="match status" value="1"/>
</dbReference>
<keyword evidence="8" id="KW-0627">Porphyrin biosynthesis</keyword>
<keyword evidence="12" id="KW-1185">Reference proteome</keyword>
<evidence type="ECO:0000256" key="4">
    <source>
        <dbReference type="ARBA" id="ARBA00012288"/>
    </source>
</evidence>
<dbReference type="GO" id="GO:0004853">
    <property type="term" value="F:uroporphyrinogen decarboxylase activity"/>
    <property type="evidence" value="ECO:0007669"/>
    <property type="project" value="UniProtKB-EC"/>
</dbReference>
<dbReference type="PANTHER" id="PTHR21091">
    <property type="entry name" value="METHYLTETRAHYDROFOLATE:HOMOCYSTEINE METHYLTRANSFERASE RELATED"/>
    <property type="match status" value="1"/>
</dbReference>
<evidence type="ECO:0000256" key="8">
    <source>
        <dbReference type="ARBA" id="ARBA00023244"/>
    </source>
</evidence>
<dbReference type="GO" id="GO:0006782">
    <property type="term" value="P:protoporphyrinogen IX biosynthetic process"/>
    <property type="evidence" value="ECO:0007669"/>
    <property type="project" value="UniProtKB-UniPathway"/>
</dbReference>
<dbReference type="InterPro" id="IPR006361">
    <property type="entry name" value="Uroporphyrinogen_deCO2ase_HemE"/>
</dbReference>
<proteinExistence type="inferred from homology"/>
<dbReference type="UniPathway" id="UPA00251">
    <property type="reaction ID" value="UER00321"/>
</dbReference>
<gene>
    <name evidence="11" type="ORF">TEA_014378</name>
</gene>